<keyword evidence="2" id="KW-1185">Reference proteome</keyword>
<evidence type="ECO:0000313" key="1">
    <source>
        <dbReference type="EMBL" id="RNL93511.1"/>
    </source>
</evidence>
<dbReference type="EMBL" id="RJTM01000011">
    <property type="protein sequence ID" value="RNL93511.1"/>
    <property type="molecule type" value="Genomic_DNA"/>
</dbReference>
<dbReference type="Proteomes" id="UP000267469">
    <property type="component" value="Unassembled WGS sequence"/>
</dbReference>
<protein>
    <submittedName>
        <fullName evidence="1">Uncharacterized protein</fullName>
    </submittedName>
</protein>
<evidence type="ECO:0000313" key="2">
    <source>
        <dbReference type="Proteomes" id="UP000267469"/>
    </source>
</evidence>
<sequence length="74" mass="8567">MSVVEIFVTDVEEEAKAEECIEVLSFHFPEHRINFDLEDKDKILRMEGPPPDVKIITGVLAILKVRSRLFPEEK</sequence>
<gene>
    <name evidence="1" type="ORF">ED312_02500</name>
</gene>
<comment type="caution">
    <text evidence="1">The sequence shown here is derived from an EMBL/GenBank/DDBJ whole genome shotgun (WGS) entry which is preliminary data.</text>
</comment>
<name>A0A3N0F0C0_SINP1</name>
<reference evidence="1 2" key="1">
    <citation type="submission" date="2018-10" db="EMBL/GenBank/DDBJ databases">
        <title>Sinomicrobium pectinilyticum sp. nov., a pectinase-producing bacterium isolated from alkaline and saline soil, and emended description of the genus Sinomicrobium.</title>
        <authorList>
            <person name="Cheng B."/>
            <person name="Li C."/>
            <person name="Lai Q."/>
            <person name="Du M."/>
            <person name="Shao Z."/>
            <person name="Xu P."/>
            <person name="Yang C."/>
        </authorList>
    </citation>
    <scope>NUCLEOTIDE SEQUENCE [LARGE SCALE GENOMIC DNA]</scope>
    <source>
        <strain evidence="1 2">5DNS001</strain>
    </source>
</reference>
<proteinExistence type="predicted"/>
<organism evidence="1 2">
    <name type="scientific">Sinomicrobium pectinilyticum</name>
    <dbReference type="NCBI Taxonomy" id="1084421"/>
    <lineage>
        <taxon>Bacteria</taxon>
        <taxon>Pseudomonadati</taxon>
        <taxon>Bacteroidota</taxon>
        <taxon>Flavobacteriia</taxon>
        <taxon>Flavobacteriales</taxon>
        <taxon>Flavobacteriaceae</taxon>
        <taxon>Sinomicrobium</taxon>
    </lineage>
</organism>
<accession>A0A3N0F0C0</accession>
<dbReference type="AlphaFoldDB" id="A0A3N0F0C0"/>